<sequence length="192" mass="21683">MPWPVWGCLALGLNLALTLLSPRAKRALVRALQKYVINPPMRLLLHLGLMPLGLALLETRGRVTGKPRRTPVGNGRQGDDFWIVAEHGERAGYVRNIRRDPLVRLRFRVGLRFHWVEGHAEVRPDDDPWALQRTLSRWHPLRALNAVTVQVMSAEPVVVHVRLAPRHGIRKTGTGSTACRNRAPAREPQETP</sequence>
<proteinExistence type="predicted"/>
<evidence type="ECO:0000313" key="3">
    <source>
        <dbReference type="Proteomes" id="UP000221011"/>
    </source>
</evidence>
<dbReference type="SUPFAM" id="SSF50475">
    <property type="entry name" value="FMN-binding split barrel"/>
    <property type="match status" value="1"/>
</dbReference>
<protein>
    <recommendedName>
        <fullName evidence="4">Nitroreductase family deazaflavin-dependent oxidoreductase</fullName>
    </recommendedName>
</protein>
<dbReference type="InterPro" id="IPR012349">
    <property type="entry name" value="Split_barrel_FMN-bd"/>
</dbReference>
<organism evidence="2 3">
    <name type="scientific">Streptomyces formicae</name>
    <dbReference type="NCBI Taxonomy" id="1616117"/>
    <lineage>
        <taxon>Bacteria</taxon>
        <taxon>Bacillati</taxon>
        <taxon>Actinomycetota</taxon>
        <taxon>Actinomycetes</taxon>
        <taxon>Kitasatosporales</taxon>
        <taxon>Streptomycetaceae</taxon>
        <taxon>Streptomyces</taxon>
    </lineage>
</organism>
<feature type="region of interest" description="Disordered" evidence="1">
    <location>
        <begin position="169"/>
        <end position="192"/>
    </location>
</feature>
<gene>
    <name evidence="2" type="ORF">KY5_6164c</name>
</gene>
<evidence type="ECO:0000256" key="1">
    <source>
        <dbReference type="SAM" id="MobiDB-lite"/>
    </source>
</evidence>
<dbReference type="KEGG" id="sfk:KY5_6164c"/>
<reference evidence="2 3" key="1">
    <citation type="submission" date="2017-08" db="EMBL/GenBank/DDBJ databases">
        <title>Complete Genome Sequence of Streptomyces formicae KY5, the formicamycin producer.</title>
        <authorList>
            <person name="Holmes N.A."/>
            <person name="Devine R."/>
            <person name="Qin Z."/>
            <person name="Seipke R.F."/>
            <person name="Wilkinson B."/>
            <person name="Hutchings M.I."/>
        </authorList>
    </citation>
    <scope>NUCLEOTIDE SEQUENCE [LARGE SCALE GENOMIC DNA]</scope>
    <source>
        <strain evidence="2 3">KY5</strain>
    </source>
</reference>
<name>A0A291QHW3_9ACTN</name>
<dbReference type="Proteomes" id="UP000221011">
    <property type="component" value="Chromosome"/>
</dbReference>
<evidence type="ECO:0008006" key="4">
    <source>
        <dbReference type="Google" id="ProtNLM"/>
    </source>
</evidence>
<dbReference type="NCBIfam" id="TIGR00026">
    <property type="entry name" value="hi_GC_TIGR00026"/>
    <property type="match status" value="1"/>
</dbReference>
<dbReference type="AlphaFoldDB" id="A0A291QHW3"/>
<dbReference type="EMBL" id="CP022685">
    <property type="protein sequence ID" value="ATL31182.1"/>
    <property type="molecule type" value="Genomic_DNA"/>
</dbReference>
<dbReference type="Pfam" id="PF04075">
    <property type="entry name" value="F420H2_quin_red"/>
    <property type="match status" value="1"/>
</dbReference>
<dbReference type="GO" id="GO:0016491">
    <property type="term" value="F:oxidoreductase activity"/>
    <property type="evidence" value="ECO:0007669"/>
    <property type="project" value="InterPro"/>
</dbReference>
<accession>A0A291QHW3</accession>
<dbReference type="Gene3D" id="2.30.110.10">
    <property type="entry name" value="Electron Transport, Fmn-binding Protein, Chain A"/>
    <property type="match status" value="1"/>
</dbReference>
<keyword evidence="3" id="KW-1185">Reference proteome</keyword>
<dbReference type="InterPro" id="IPR004378">
    <property type="entry name" value="F420H2_quin_Rdtase"/>
</dbReference>
<evidence type="ECO:0000313" key="2">
    <source>
        <dbReference type="EMBL" id="ATL31182.1"/>
    </source>
</evidence>